<protein>
    <submittedName>
        <fullName evidence="2">Uncharacterized protein</fullName>
    </submittedName>
</protein>
<accession>A0A5B7HPM3</accession>
<evidence type="ECO:0000313" key="3">
    <source>
        <dbReference type="Proteomes" id="UP000324222"/>
    </source>
</evidence>
<gene>
    <name evidence="2" type="ORF">E2C01_066198</name>
</gene>
<evidence type="ECO:0000256" key="1">
    <source>
        <dbReference type="SAM" id="MobiDB-lite"/>
    </source>
</evidence>
<evidence type="ECO:0000313" key="2">
    <source>
        <dbReference type="EMBL" id="MPC71906.1"/>
    </source>
</evidence>
<name>A0A5B7HPM3_PORTR</name>
<dbReference type="Proteomes" id="UP000324222">
    <property type="component" value="Unassembled WGS sequence"/>
</dbReference>
<dbReference type="AlphaFoldDB" id="A0A5B7HPM3"/>
<keyword evidence="3" id="KW-1185">Reference proteome</keyword>
<organism evidence="2 3">
    <name type="scientific">Portunus trituberculatus</name>
    <name type="common">Swimming crab</name>
    <name type="synonym">Neptunus trituberculatus</name>
    <dbReference type="NCBI Taxonomy" id="210409"/>
    <lineage>
        <taxon>Eukaryota</taxon>
        <taxon>Metazoa</taxon>
        <taxon>Ecdysozoa</taxon>
        <taxon>Arthropoda</taxon>
        <taxon>Crustacea</taxon>
        <taxon>Multicrustacea</taxon>
        <taxon>Malacostraca</taxon>
        <taxon>Eumalacostraca</taxon>
        <taxon>Eucarida</taxon>
        <taxon>Decapoda</taxon>
        <taxon>Pleocyemata</taxon>
        <taxon>Brachyura</taxon>
        <taxon>Eubrachyura</taxon>
        <taxon>Portunoidea</taxon>
        <taxon>Portunidae</taxon>
        <taxon>Portuninae</taxon>
        <taxon>Portunus</taxon>
    </lineage>
</organism>
<proteinExistence type="predicted"/>
<sequence length="70" mass="7850">MPMYTSMESGRARATKQAAVSTYSNTTEKYDIRLDLSGPRRSPGAEIRSIEVIEEEASVRDQVIRGIFLI</sequence>
<dbReference type="EMBL" id="VSRR010033750">
    <property type="protein sequence ID" value="MPC71906.1"/>
    <property type="molecule type" value="Genomic_DNA"/>
</dbReference>
<comment type="caution">
    <text evidence="2">The sequence shown here is derived from an EMBL/GenBank/DDBJ whole genome shotgun (WGS) entry which is preliminary data.</text>
</comment>
<feature type="region of interest" description="Disordered" evidence="1">
    <location>
        <begin position="1"/>
        <end position="20"/>
    </location>
</feature>
<reference evidence="2 3" key="1">
    <citation type="submission" date="2019-05" db="EMBL/GenBank/DDBJ databases">
        <title>Another draft genome of Portunus trituberculatus and its Hox gene families provides insights of decapod evolution.</title>
        <authorList>
            <person name="Jeong J.-H."/>
            <person name="Song I."/>
            <person name="Kim S."/>
            <person name="Choi T."/>
            <person name="Kim D."/>
            <person name="Ryu S."/>
            <person name="Kim W."/>
        </authorList>
    </citation>
    <scope>NUCLEOTIDE SEQUENCE [LARGE SCALE GENOMIC DNA]</scope>
    <source>
        <tissue evidence="2">Muscle</tissue>
    </source>
</reference>